<comment type="caution">
    <text evidence="2">The sequence shown here is derived from an EMBL/GenBank/DDBJ whole genome shotgun (WGS) entry which is preliminary data.</text>
</comment>
<accession>A0A9D1TYN7</accession>
<evidence type="ECO:0000313" key="3">
    <source>
        <dbReference type="Proteomes" id="UP000823989"/>
    </source>
</evidence>
<feature type="transmembrane region" description="Helical" evidence="1">
    <location>
        <begin position="34"/>
        <end position="53"/>
    </location>
</feature>
<keyword evidence="1" id="KW-1133">Transmembrane helix</keyword>
<name>A0A9D1TYN7_9STAP</name>
<reference evidence="2" key="2">
    <citation type="submission" date="2021-04" db="EMBL/GenBank/DDBJ databases">
        <authorList>
            <person name="Gilroy R."/>
        </authorList>
    </citation>
    <scope>NUCLEOTIDE SEQUENCE</scope>
    <source>
        <strain evidence="2">ChiHjej13B12-752</strain>
    </source>
</reference>
<dbReference type="InterPro" id="IPR035211">
    <property type="entry name" value="DUF5325"/>
</dbReference>
<protein>
    <submittedName>
        <fullName evidence="2">YlaF family protein</fullName>
    </submittedName>
</protein>
<proteinExistence type="predicted"/>
<gene>
    <name evidence="2" type="ORF">H9891_01155</name>
</gene>
<reference evidence="2" key="1">
    <citation type="journal article" date="2021" name="PeerJ">
        <title>Extensive microbial diversity within the chicken gut microbiome revealed by metagenomics and culture.</title>
        <authorList>
            <person name="Gilroy R."/>
            <person name="Ravi A."/>
            <person name="Getino M."/>
            <person name="Pursley I."/>
            <person name="Horton D.L."/>
            <person name="Alikhan N.F."/>
            <person name="Baker D."/>
            <person name="Gharbi K."/>
            <person name="Hall N."/>
            <person name="Watson M."/>
            <person name="Adriaenssens E.M."/>
            <person name="Foster-Nyarko E."/>
            <person name="Jarju S."/>
            <person name="Secka A."/>
            <person name="Antonio M."/>
            <person name="Oren A."/>
            <person name="Chaudhuri R.R."/>
            <person name="La Ragione R."/>
            <person name="Hildebrand F."/>
            <person name="Pallen M.J."/>
        </authorList>
    </citation>
    <scope>NUCLEOTIDE SEQUENCE</scope>
    <source>
        <strain evidence="2">ChiHjej13B12-752</strain>
    </source>
</reference>
<organism evidence="2 3">
    <name type="scientific">Candidatus Salinicoccus stercoripullorum</name>
    <dbReference type="NCBI Taxonomy" id="2838756"/>
    <lineage>
        <taxon>Bacteria</taxon>
        <taxon>Bacillati</taxon>
        <taxon>Bacillota</taxon>
        <taxon>Bacilli</taxon>
        <taxon>Bacillales</taxon>
        <taxon>Staphylococcaceae</taxon>
        <taxon>Salinicoccus</taxon>
    </lineage>
</organism>
<keyword evidence="1" id="KW-0472">Membrane</keyword>
<evidence type="ECO:0000313" key="2">
    <source>
        <dbReference type="EMBL" id="HIW11763.1"/>
    </source>
</evidence>
<dbReference type="AlphaFoldDB" id="A0A9D1TYN7"/>
<sequence length="63" mass="6956">MAQKKSKSIFAVLATLAVLMMVAFSVFIAEAMPLMAILSVVLFVAIFGIGFTLKKKYRENGWL</sequence>
<evidence type="ECO:0000256" key="1">
    <source>
        <dbReference type="SAM" id="Phobius"/>
    </source>
</evidence>
<dbReference type="EMBL" id="DXHR01000003">
    <property type="protein sequence ID" value="HIW11763.1"/>
    <property type="molecule type" value="Genomic_DNA"/>
</dbReference>
<feature type="transmembrane region" description="Helical" evidence="1">
    <location>
        <begin position="9"/>
        <end position="28"/>
    </location>
</feature>
<dbReference type="Pfam" id="PF17259">
    <property type="entry name" value="DUF5325"/>
    <property type="match status" value="1"/>
</dbReference>
<dbReference type="Proteomes" id="UP000823989">
    <property type="component" value="Unassembled WGS sequence"/>
</dbReference>
<keyword evidence="1" id="KW-0812">Transmembrane</keyword>